<dbReference type="CDD" id="cd04301">
    <property type="entry name" value="NAT_SF"/>
    <property type="match status" value="1"/>
</dbReference>
<protein>
    <submittedName>
        <fullName evidence="2">AttT</fullName>
    </submittedName>
</protein>
<dbReference type="InterPro" id="IPR000182">
    <property type="entry name" value="GNAT_dom"/>
</dbReference>
<dbReference type="EMBL" id="U59485">
    <property type="protein sequence ID" value="AAD43994.1"/>
    <property type="molecule type" value="Genomic_DNA"/>
</dbReference>
<proteinExistence type="predicted"/>
<feature type="domain" description="N-acetyltransferase" evidence="1">
    <location>
        <begin position="18"/>
        <end position="159"/>
    </location>
</feature>
<dbReference type="PANTHER" id="PTHR43233">
    <property type="entry name" value="FAMILY N-ACETYLTRANSFERASE, PUTATIVE (AFU_ORTHOLOGUE AFUA_6G03350)-RELATED"/>
    <property type="match status" value="1"/>
</dbReference>
<name>Q9WWC9_AGRTU</name>
<organism evidence="2">
    <name type="scientific">Agrobacterium tumefaciens</name>
    <dbReference type="NCBI Taxonomy" id="358"/>
    <lineage>
        <taxon>Bacteria</taxon>
        <taxon>Pseudomonadati</taxon>
        <taxon>Pseudomonadota</taxon>
        <taxon>Alphaproteobacteria</taxon>
        <taxon>Hyphomicrobiales</taxon>
        <taxon>Rhizobiaceae</taxon>
        <taxon>Rhizobium/Agrobacterium group</taxon>
        <taxon>Agrobacterium</taxon>
        <taxon>Agrobacterium tumefaciens complex</taxon>
    </lineage>
</organism>
<accession>Q9WWC9</accession>
<dbReference type="AlphaFoldDB" id="Q9WWC9"/>
<dbReference type="Gene3D" id="3.40.630.30">
    <property type="match status" value="1"/>
</dbReference>
<dbReference type="PANTHER" id="PTHR43233:SF1">
    <property type="entry name" value="FAMILY N-ACETYLTRANSFERASE, PUTATIVE (AFU_ORTHOLOGUE AFUA_6G03350)-RELATED"/>
    <property type="match status" value="1"/>
</dbReference>
<dbReference type="PROSITE" id="PS51186">
    <property type="entry name" value="GNAT"/>
    <property type="match status" value="1"/>
</dbReference>
<dbReference type="InterPro" id="IPR016181">
    <property type="entry name" value="Acyl_CoA_acyltransferase"/>
</dbReference>
<dbReference type="PIR" id="AE3177">
    <property type="entry name" value="AE3177"/>
</dbReference>
<reference evidence="2" key="1">
    <citation type="journal article" date="2000" name="Biochim. Biophys. Acta">
        <title>A region of the Agrobacterium tumefaciens chromosome containing genes required for virulence and attachment to host cells.</title>
        <authorList>
            <person name="Matthysse A.G."/>
            <person name="Yarnall H."/>
            <person name="Boles S.B."/>
            <person name="McMahan S."/>
        </authorList>
    </citation>
    <scope>NUCLEOTIDE SEQUENCE</scope>
    <source>
        <strain evidence="2">C58</strain>
    </source>
</reference>
<dbReference type="Pfam" id="PF13508">
    <property type="entry name" value="Acetyltransf_7"/>
    <property type="match status" value="1"/>
</dbReference>
<evidence type="ECO:0000313" key="2">
    <source>
        <dbReference type="EMBL" id="AAD43994.1"/>
    </source>
</evidence>
<sequence length="159" mass="17341">MANNRYFMGSIWKASDKMEQSQYSTASRLPTVEEYLHLRSVAGLSAFSPEAARLGLTGTVYSVVVMHRGAAIGMGRLIGDGGCFFQVVDIAVHPDHQGRGLGKTIMQTIMSYVSRKLPVSAYVSLIADVPANKLYEKFGFKETAPRSLGMAYRVTSAEP</sequence>
<evidence type="ECO:0000259" key="1">
    <source>
        <dbReference type="PROSITE" id="PS51186"/>
    </source>
</evidence>
<dbReference type="InterPro" id="IPR053144">
    <property type="entry name" value="Acetyltransferase_Butenolide"/>
</dbReference>
<dbReference type="SUPFAM" id="SSF55729">
    <property type="entry name" value="Acyl-CoA N-acyltransferases (Nat)"/>
    <property type="match status" value="1"/>
</dbReference>
<dbReference type="GO" id="GO:0016747">
    <property type="term" value="F:acyltransferase activity, transferring groups other than amino-acyl groups"/>
    <property type="evidence" value="ECO:0007669"/>
    <property type="project" value="InterPro"/>
</dbReference>
<gene>
    <name evidence="2" type="primary">attT</name>
</gene>